<reference evidence="1" key="1">
    <citation type="submission" date="2019-02" db="EMBL/GenBank/DDBJ databases">
        <authorList>
            <person name="Gruber-Vodicka R. H."/>
            <person name="Seah K. B. B."/>
        </authorList>
    </citation>
    <scope>NUCLEOTIDE SEQUENCE</scope>
    <source>
        <strain evidence="1">BECK_BZ15</strain>
    </source>
</reference>
<dbReference type="AlphaFoldDB" id="A0A450SJE9"/>
<sequence length="37" mass="4370">MKQSALTEKDIRGAEFLTEPIWIYVNFSALTHYVLQR</sequence>
<dbReference type="EMBL" id="CAADEW010000043">
    <property type="protein sequence ID" value="VFJ53576.1"/>
    <property type="molecule type" value="Genomic_DNA"/>
</dbReference>
<accession>A0A450SJE9</accession>
<evidence type="ECO:0000313" key="1">
    <source>
        <dbReference type="EMBL" id="VFJ53576.1"/>
    </source>
</evidence>
<name>A0A450SJE9_9GAMM</name>
<protein>
    <submittedName>
        <fullName evidence="1">Uncharacterized protein</fullName>
    </submittedName>
</protein>
<gene>
    <name evidence="1" type="ORF">BECKFW1821A_GA0114235_104314</name>
</gene>
<organism evidence="1">
    <name type="scientific">Candidatus Kentrum sp. FW</name>
    <dbReference type="NCBI Taxonomy" id="2126338"/>
    <lineage>
        <taxon>Bacteria</taxon>
        <taxon>Pseudomonadati</taxon>
        <taxon>Pseudomonadota</taxon>
        <taxon>Gammaproteobacteria</taxon>
        <taxon>Candidatus Kentrum</taxon>
    </lineage>
</organism>
<proteinExistence type="predicted"/>